<evidence type="ECO:0000256" key="3">
    <source>
        <dbReference type="ARBA" id="ARBA00004961"/>
    </source>
</evidence>
<dbReference type="UniPathway" id="UPA00115">
    <property type="reaction ID" value="UER00409"/>
</dbReference>
<dbReference type="KEGG" id="mbry:B1812_07700"/>
<dbReference type="PANTHER" id="PTHR11054">
    <property type="entry name" value="6-PHOSPHOGLUCONOLACTONASE"/>
    <property type="match status" value="1"/>
</dbReference>
<dbReference type="NCBIfam" id="TIGR01198">
    <property type="entry name" value="pgl"/>
    <property type="match status" value="1"/>
</dbReference>
<reference evidence="9 10" key="1">
    <citation type="submission" date="2017-02" db="EMBL/GenBank/DDBJ databases">
        <authorList>
            <person name="Peterson S.W."/>
        </authorList>
    </citation>
    <scope>NUCLEOTIDE SEQUENCE [LARGE SCALE GENOMIC DNA]</scope>
    <source>
        <strain evidence="9 10">S285</strain>
    </source>
</reference>
<dbReference type="OrthoDB" id="9810967at2"/>
<keyword evidence="10" id="KW-1185">Reference proteome</keyword>
<dbReference type="AlphaFoldDB" id="A0A1W6N126"/>
<protein>
    <recommendedName>
        <fullName evidence="6 7">6-phosphogluconolactonase</fullName>
        <shortName evidence="7">6PGL</shortName>
        <ecNumber evidence="5 7">3.1.1.31</ecNumber>
    </recommendedName>
</protein>
<evidence type="ECO:0000256" key="7">
    <source>
        <dbReference type="RuleBase" id="RU365095"/>
    </source>
</evidence>
<dbReference type="Pfam" id="PF01182">
    <property type="entry name" value="Glucosamine_iso"/>
    <property type="match status" value="1"/>
</dbReference>
<keyword evidence="7" id="KW-0378">Hydrolase</keyword>
<dbReference type="InterPro" id="IPR005900">
    <property type="entry name" value="6-phosphogluconolactonase_DevB"/>
</dbReference>
<comment type="similarity">
    <text evidence="4 7">Belongs to the glucosamine/galactosamine-6-phosphate isomerase family. 6-phosphogluconolactonase subfamily.</text>
</comment>
<evidence type="ECO:0000313" key="9">
    <source>
        <dbReference type="EMBL" id="ARN83481.1"/>
    </source>
</evidence>
<dbReference type="PANTHER" id="PTHR11054:SF0">
    <property type="entry name" value="6-PHOSPHOGLUCONOLACTONASE"/>
    <property type="match status" value="1"/>
</dbReference>
<organism evidence="9 10">
    <name type="scientific">Methylocystis bryophila</name>
    <dbReference type="NCBI Taxonomy" id="655015"/>
    <lineage>
        <taxon>Bacteria</taxon>
        <taxon>Pseudomonadati</taxon>
        <taxon>Pseudomonadota</taxon>
        <taxon>Alphaproteobacteria</taxon>
        <taxon>Hyphomicrobiales</taxon>
        <taxon>Methylocystaceae</taxon>
        <taxon>Methylocystis</taxon>
    </lineage>
</organism>
<dbReference type="InterPro" id="IPR039104">
    <property type="entry name" value="6PGL"/>
</dbReference>
<dbReference type="STRING" id="655015.B1812_07700"/>
<name>A0A1W6N126_9HYPH</name>
<dbReference type="EMBL" id="CP019948">
    <property type="protein sequence ID" value="ARN83481.1"/>
    <property type="molecule type" value="Genomic_DNA"/>
</dbReference>
<evidence type="ECO:0000256" key="2">
    <source>
        <dbReference type="ARBA" id="ARBA00002681"/>
    </source>
</evidence>
<dbReference type="GO" id="GO:0017057">
    <property type="term" value="F:6-phosphogluconolactonase activity"/>
    <property type="evidence" value="ECO:0007669"/>
    <property type="project" value="UniProtKB-UniRule"/>
</dbReference>
<dbReference type="SUPFAM" id="SSF100950">
    <property type="entry name" value="NagB/RpiA/CoA transferase-like"/>
    <property type="match status" value="1"/>
</dbReference>
<dbReference type="InterPro" id="IPR006148">
    <property type="entry name" value="Glc/Gal-6P_isomerase"/>
</dbReference>
<gene>
    <name evidence="7" type="primary">pgl</name>
    <name evidence="9" type="ORF">B1812_07700</name>
</gene>
<proteinExistence type="inferred from homology"/>
<evidence type="ECO:0000256" key="5">
    <source>
        <dbReference type="ARBA" id="ARBA00013198"/>
    </source>
</evidence>
<evidence type="ECO:0000256" key="4">
    <source>
        <dbReference type="ARBA" id="ARBA00010662"/>
    </source>
</evidence>
<dbReference type="Gene3D" id="3.40.50.1360">
    <property type="match status" value="1"/>
</dbReference>
<feature type="domain" description="Glucosamine/galactosamine-6-phosphate isomerase" evidence="8">
    <location>
        <begin position="14"/>
        <end position="226"/>
    </location>
</feature>
<dbReference type="CDD" id="cd01400">
    <property type="entry name" value="6PGL"/>
    <property type="match status" value="1"/>
</dbReference>
<sequence>MTKPSQAELKILLDDETLAQSAAAWLTDLARSREGRLAIALAGGSTPKRTYELLAEPPFRDKFPWSRTHWFWGDERFVPHDDPRSNYLMAQKALLSRAPIPHVNIHPIPTVGLSPQAAAGAYEAELKSFYGAQELDPQRPIFDAMILGLGDNGHTASLMPGASALEEPRGWVVAVEGVASEARITLTYPALESSFETAFLIAGAGKRSALKRLRADDAGIPAGRLRAEGALRIFADVEAAGTVLG</sequence>
<accession>A0A1W6N126</accession>
<evidence type="ECO:0000313" key="10">
    <source>
        <dbReference type="Proteomes" id="UP000193978"/>
    </source>
</evidence>
<dbReference type="RefSeq" id="WP_085773584.1">
    <property type="nucleotide sequence ID" value="NZ_AP027149.1"/>
</dbReference>
<dbReference type="InterPro" id="IPR037171">
    <property type="entry name" value="NagB/RpiA_transferase-like"/>
</dbReference>
<dbReference type="Proteomes" id="UP000193978">
    <property type="component" value="Chromosome"/>
</dbReference>
<dbReference type="GO" id="GO:0005975">
    <property type="term" value="P:carbohydrate metabolic process"/>
    <property type="evidence" value="ECO:0007669"/>
    <property type="project" value="UniProtKB-UniRule"/>
</dbReference>
<comment type="function">
    <text evidence="2 7">Hydrolysis of 6-phosphogluconolactone to 6-phosphogluconate.</text>
</comment>
<dbReference type="EC" id="3.1.1.31" evidence="5 7"/>
<evidence type="ECO:0000256" key="6">
    <source>
        <dbReference type="ARBA" id="ARBA00020337"/>
    </source>
</evidence>
<comment type="catalytic activity">
    <reaction evidence="1 7">
        <text>6-phospho-D-glucono-1,5-lactone + H2O = 6-phospho-D-gluconate + H(+)</text>
        <dbReference type="Rhea" id="RHEA:12556"/>
        <dbReference type="ChEBI" id="CHEBI:15377"/>
        <dbReference type="ChEBI" id="CHEBI:15378"/>
        <dbReference type="ChEBI" id="CHEBI:57955"/>
        <dbReference type="ChEBI" id="CHEBI:58759"/>
        <dbReference type="EC" id="3.1.1.31"/>
    </reaction>
</comment>
<comment type="pathway">
    <text evidence="3 7">Carbohydrate degradation; pentose phosphate pathway; D-ribulose 5-phosphate from D-glucose 6-phosphate (oxidative stage): step 2/3.</text>
</comment>
<dbReference type="GO" id="GO:0006098">
    <property type="term" value="P:pentose-phosphate shunt"/>
    <property type="evidence" value="ECO:0007669"/>
    <property type="project" value="UniProtKB-UniPathway"/>
</dbReference>
<evidence type="ECO:0000259" key="8">
    <source>
        <dbReference type="Pfam" id="PF01182"/>
    </source>
</evidence>
<evidence type="ECO:0000256" key="1">
    <source>
        <dbReference type="ARBA" id="ARBA00000832"/>
    </source>
</evidence>